<evidence type="ECO:0000256" key="7">
    <source>
        <dbReference type="RuleBase" id="RU363032"/>
    </source>
</evidence>
<accession>A0AAN5AKI9</accession>
<comment type="subcellular location">
    <subcellularLocation>
        <location evidence="1 7">Cell membrane</location>
        <topology evidence="1 7">Multi-pass membrane protein</topology>
    </subcellularLocation>
</comment>
<evidence type="ECO:0000256" key="5">
    <source>
        <dbReference type="ARBA" id="ARBA00022989"/>
    </source>
</evidence>
<keyword evidence="4 7" id="KW-0812">Transmembrane</keyword>
<evidence type="ECO:0000313" key="9">
    <source>
        <dbReference type="EMBL" id="GJM62169.1"/>
    </source>
</evidence>
<dbReference type="AlphaFoldDB" id="A0AAN5AKI9"/>
<keyword evidence="3" id="KW-1003">Cell membrane</keyword>
<feature type="transmembrane region" description="Helical" evidence="7">
    <location>
        <begin position="321"/>
        <end position="347"/>
    </location>
</feature>
<feature type="transmembrane region" description="Helical" evidence="7">
    <location>
        <begin position="131"/>
        <end position="154"/>
    </location>
</feature>
<organism evidence="9 10">
    <name type="scientific">Persicobacter diffluens</name>
    <dbReference type="NCBI Taxonomy" id="981"/>
    <lineage>
        <taxon>Bacteria</taxon>
        <taxon>Pseudomonadati</taxon>
        <taxon>Bacteroidota</taxon>
        <taxon>Cytophagia</taxon>
        <taxon>Cytophagales</taxon>
        <taxon>Persicobacteraceae</taxon>
        <taxon>Persicobacter</taxon>
    </lineage>
</organism>
<dbReference type="InterPro" id="IPR045621">
    <property type="entry name" value="BPD_transp_1_N"/>
</dbReference>
<keyword evidence="6 7" id="KW-0472">Membrane</keyword>
<name>A0AAN5AKI9_9BACT</name>
<comment type="similarity">
    <text evidence="7">Belongs to the binding-protein-dependent transport system permease family.</text>
</comment>
<evidence type="ECO:0000256" key="6">
    <source>
        <dbReference type="ARBA" id="ARBA00023136"/>
    </source>
</evidence>
<evidence type="ECO:0000256" key="3">
    <source>
        <dbReference type="ARBA" id="ARBA00022475"/>
    </source>
</evidence>
<dbReference type="CDD" id="cd06261">
    <property type="entry name" value="TM_PBP2"/>
    <property type="match status" value="1"/>
</dbReference>
<evidence type="ECO:0000256" key="4">
    <source>
        <dbReference type="ARBA" id="ARBA00022692"/>
    </source>
</evidence>
<dbReference type="PANTHER" id="PTHR43163:SF6">
    <property type="entry name" value="DIPEPTIDE TRANSPORT SYSTEM PERMEASE PROTEIN DPPB-RELATED"/>
    <property type="match status" value="1"/>
</dbReference>
<evidence type="ECO:0000313" key="10">
    <source>
        <dbReference type="Proteomes" id="UP001310022"/>
    </source>
</evidence>
<dbReference type="Gene3D" id="1.10.3720.10">
    <property type="entry name" value="MetI-like"/>
    <property type="match status" value="1"/>
</dbReference>
<keyword evidence="10" id="KW-1185">Reference proteome</keyword>
<feature type="domain" description="ABC transmembrane type-1" evidence="8">
    <location>
        <begin position="127"/>
        <end position="344"/>
    </location>
</feature>
<dbReference type="GO" id="GO:0005886">
    <property type="term" value="C:plasma membrane"/>
    <property type="evidence" value="ECO:0007669"/>
    <property type="project" value="UniProtKB-SubCell"/>
</dbReference>
<reference evidence="9 10" key="1">
    <citation type="submission" date="2021-12" db="EMBL/GenBank/DDBJ databases">
        <title>Genome sequencing of bacteria with rrn-lacking chromosome and rrn-plasmid.</title>
        <authorList>
            <person name="Anda M."/>
            <person name="Iwasaki W."/>
        </authorList>
    </citation>
    <scope>NUCLEOTIDE SEQUENCE [LARGE SCALE GENOMIC DNA]</scope>
    <source>
        <strain evidence="9 10">NBRC 15940</strain>
    </source>
</reference>
<evidence type="ECO:0000256" key="1">
    <source>
        <dbReference type="ARBA" id="ARBA00004651"/>
    </source>
</evidence>
<feature type="transmembrane region" description="Helical" evidence="7">
    <location>
        <begin position="166"/>
        <end position="192"/>
    </location>
</feature>
<dbReference type="GO" id="GO:0071916">
    <property type="term" value="F:dipeptide transmembrane transporter activity"/>
    <property type="evidence" value="ECO:0007669"/>
    <property type="project" value="TreeGrafter"/>
</dbReference>
<gene>
    <name evidence="9" type="ORF">PEDI_27210</name>
</gene>
<protein>
    <submittedName>
        <fullName evidence="9">Peptide ABC transporter permease</fullName>
    </submittedName>
</protein>
<evidence type="ECO:0000259" key="8">
    <source>
        <dbReference type="PROSITE" id="PS50928"/>
    </source>
</evidence>
<keyword evidence="2 7" id="KW-0813">Transport</keyword>
<dbReference type="RefSeq" id="WP_060684811.1">
    <property type="nucleotide sequence ID" value="NZ_BQKE01000001.1"/>
</dbReference>
<dbReference type="InterPro" id="IPR035906">
    <property type="entry name" value="MetI-like_sf"/>
</dbReference>
<feature type="transmembrane region" description="Helical" evidence="7">
    <location>
        <begin position="279"/>
        <end position="301"/>
    </location>
</feature>
<dbReference type="Pfam" id="PF00528">
    <property type="entry name" value="BPD_transp_1"/>
    <property type="match status" value="1"/>
</dbReference>
<dbReference type="SUPFAM" id="SSF161098">
    <property type="entry name" value="MetI-like"/>
    <property type="match status" value="1"/>
</dbReference>
<evidence type="ECO:0000256" key="2">
    <source>
        <dbReference type="ARBA" id="ARBA00022448"/>
    </source>
</evidence>
<sequence>MLKYLFHRLLYSLSIILGVICIVFLLFHALPGDPAAMLSGQRSDVATVEMVQEELGLNKSLPEQFFQYLNDLSPVGIHPGTPEAQAKYDYQALFHTGEKNVLALKAPYLRRSFQNNRPVGEIITTSISPTLILAFAAMLIAAFMGILLGILAGLHPKKIGDRILNLFSVFSLSIPTYVLAILVAMFFGYYLAPYTGLNITGQLWERDPISGEEILVLKNLILPAITLSLRPLAIIGQMTKSAILEVVKQDYIKTARAKGLRYYRQILIRHILPNALNPIITAMSGWLANLMAGAFFIEYIFDWKGIGFATLNAVQQLDFPVVMGVTIFIASCFVLINIITDLLYALLDPRVAQ</sequence>
<dbReference type="PROSITE" id="PS50928">
    <property type="entry name" value="ABC_TM1"/>
    <property type="match status" value="1"/>
</dbReference>
<comment type="caution">
    <text evidence="9">The sequence shown here is derived from an EMBL/GenBank/DDBJ whole genome shotgun (WGS) entry which is preliminary data.</text>
</comment>
<dbReference type="InterPro" id="IPR000515">
    <property type="entry name" value="MetI-like"/>
</dbReference>
<keyword evidence="5 7" id="KW-1133">Transmembrane helix</keyword>
<feature type="transmembrane region" description="Helical" evidence="7">
    <location>
        <begin position="9"/>
        <end position="30"/>
    </location>
</feature>
<dbReference type="Proteomes" id="UP001310022">
    <property type="component" value="Unassembled WGS sequence"/>
</dbReference>
<dbReference type="Pfam" id="PF19300">
    <property type="entry name" value="BPD_transp_1_N"/>
    <property type="match status" value="1"/>
</dbReference>
<dbReference type="EMBL" id="BQKE01000001">
    <property type="protein sequence ID" value="GJM62169.1"/>
    <property type="molecule type" value="Genomic_DNA"/>
</dbReference>
<proteinExistence type="inferred from homology"/>
<dbReference type="PANTHER" id="PTHR43163">
    <property type="entry name" value="DIPEPTIDE TRANSPORT SYSTEM PERMEASE PROTEIN DPPB-RELATED"/>
    <property type="match status" value="1"/>
</dbReference>